<organism evidence="2 3">
    <name type="scientific">Pleurodeles waltl</name>
    <name type="common">Iberian ribbed newt</name>
    <dbReference type="NCBI Taxonomy" id="8319"/>
    <lineage>
        <taxon>Eukaryota</taxon>
        <taxon>Metazoa</taxon>
        <taxon>Chordata</taxon>
        <taxon>Craniata</taxon>
        <taxon>Vertebrata</taxon>
        <taxon>Euteleostomi</taxon>
        <taxon>Amphibia</taxon>
        <taxon>Batrachia</taxon>
        <taxon>Caudata</taxon>
        <taxon>Salamandroidea</taxon>
        <taxon>Salamandridae</taxon>
        <taxon>Pleurodelinae</taxon>
        <taxon>Pleurodeles</taxon>
    </lineage>
</organism>
<accession>A0AAV7PX81</accession>
<dbReference type="PANTHER" id="PTHR21301">
    <property type="entry name" value="REVERSE TRANSCRIPTASE"/>
    <property type="match status" value="1"/>
</dbReference>
<reference evidence="2" key="1">
    <citation type="journal article" date="2022" name="bioRxiv">
        <title>Sequencing and chromosome-scale assembly of the giantPleurodeles waltlgenome.</title>
        <authorList>
            <person name="Brown T."/>
            <person name="Elewa A."/>
            <person name="Iarovenko S."/>
            <person name="Subramanian E."/>
            <person name="Araus A.J."/>
            <person name="Petzold A."/>
            <person name="Susuki M."/>
            <person name="Suzuki K.-i.T."/>
            <person name="Hayashi T."/>
            <person name="Toyoda A."/>
            <person name="Oliveira C."/>
            <person name="Osipova E."/>
            <person name="Leigh N.D."/>
            <person name="Simon A."/>
            <person name="Yun M.H."/>
        </authorList>
    </citation>
    <scope>NUCLEOTIDE SEQUENCE</scope>
    <source>
        <strain evidence="2">20211129_DDA</strain>
        <tissue evidence="2">Liver</tissue>
    </source>
</reference>
<dbReference type="Proteomes" id="UP001066276">
    <property type="component" value="Chromosome 7"/>
</dbReference>
<keyword evidence="3" id="KW-1185">Reference proteome</keyword>
<protein>
    <recommendedName>
        <fullName evidence="1">Helix-turn-helix domain-containing protein</fullName>
    </recommendedName>
</protein>
<proteinExistence type="predicted"/>
<sequence length="393" mass="44945">MREYELAPKGNEIRKPVGLWEEEVFKDEDKYPEINQATLWLRYIDDLFIIWKGSEDEAIRYIDKLNDNDRNIRLTYNISRSSIDFLDPRIKIKDKMISTELFRKTTAGNSLLHATSGHPDGPKWSIPYGELLRAKRISNTDEAFELEQKDMVLRFKQRGYPDWVIKKAMEKIRKVERVQTLFDNTVKVENKNNEDIRLILTYNEDTTQIKKIISKHCNILKCDPIIANGPEVSWDVEFLSETASSGETLLETPYRNENKLLTNTLKQSFGKRDKSLVQDVSFWNLVVPLILGIDRVISVNWCLADVDGENLEDGGLKVDGGLVVKDEEACLDADESLVAADREGLLNVKQQLPLTESFAPMLDGVWLLSMETVASTSGCSRWGFFSQCQTVPG</sequence>
<evidence type="ECO:0000313" key="2">
    <source>
        <dbReference type="EMBL" id="KAJ1131861.1"/>
    </source>
</evidence>
<dbReference type="Pfam" id="PF26215">
    <property type="entry name" value="HTH_animal"/>
    <property type="match status" value="1"/>
</dbReference>
<evidence type="ECO:0000259" key="1">
    <source>
        <dbReference type="Pfam" id="PF26215"/>
    </source>
</evidence>
<gene>
    <name evidence="2" type="ORF">NDU88_010193</name>
</gene>
<feature type="domain" description="Helix-turn-helix" evidence="1">
    <location>
        <begin position="111"/>
        <end position="169"/>
    </location>
</feature>
<dbReference type="EMBL" id="JANPWB010000011">
    <property type="protein sequence ID" value="KAJ1131861.1"/>
    <property type="molecule type" value="Genomic_DNA"/>
</dbReference>
<name>A0AAV7PX81_PLEWA</name>
<dbReference type="InterPro" id="IPR058912">
    <property type="entry name" value="HTH_animal"/>
</dbReference>
<dbReference type="PANTHER" id="PTHR21301:SF13">
    <property type="match status" value="1"/>
</dbReference>
<dbReference type="AlphaFoldDB" id="A0AAV7PX81"/>
<evidence type="ECO:0000313" key="3">
    <source>
        <dbReference type="Proteomes" id="UP001066276"/>
    </source>
</evidence>
<comment type="caution">
    <text evidence="2">The sequence shown here is derived from an EMBL/GenBank/DDBJ whole genome shotgun (WGS) entry which is preliminary data.</text>
</comment>